<dbReference type="OrthoDB" id="1150187at2"/>
<dbReference type="PANTHER" id="PTHR37804">
    <property type="entry name" value="CDAA REGULATORY PROTEIN CDAR"/>
    <property type="match status" value="1"/>
</dbReference>
<dbReference type="InterPro" id="IPR053154">
    <property type="entry name" value="c-di-AMP_regulator"/>
</dbReference>
<organism evidence="1 2">
    <name type="scientific">Seonamhaeicola marinus</name>
    <dbReference type="NCBI Taxonomy" id="1912246"/>
    <lineage>
        <taxon>Bacteria</taxon>
        <taxon>Pseudomonadati</taxon>
        <taxon>Bacteroidota</taxon>
        <taxon>Flavobacteriia</taxon>
        <taxon>Flavobacteriales</taxon>
        <taxon>Flavobacteriaceae</taxon>
    </lineage>
</organism>
<dbReference type="Proteomes" id="UP000323930">
    <property type="component" value="Unassembled WGS sequence"/>
</dbReference>
<name>A0A5D0HNP8_9FLAO</name>
<dbReference type="Pfam" id="PF07949">
    <property type="entry name" value="YbbR"/>
    <property type="match status" value="1"/>
</dbReference>
<gene>
    <name evidence="1" type="ORF">FUA24_18150</name>
</gene>
<dbReference type="Gene3D" id="2.170.120.40">
    <property type="entry name" value="YbbR-like domain"/>
    <property type="match status" value="1"/>
</dbReference>
<protein>
    <submittedName>
        <fullName evidence="1">YbbR-like domain-containing protein</fullName>
    </submittedName>
</protein>
<accession>A0A5D0HNP8</accession>
<proteinExistence type="predicted"/>
<dbReference type="PANTHER" id="PTHR37804:SF1">
    <property type="entry name" value="CDAA REGULATORY PROTEIN CDAR"/>
    <property type="match status" value="1"/>
</dbReference>
<dbReference type="AlphaFoldDB" id="A0A5D0HNP8"/>
<dbReference type="EMBL" id="VSDQ01000718">
    <property type="protein sequence ID" value="TYA72019.1"/>
    <property type="molecule type" value="Genomic_DNA"/>
</dbReference>
<reference evidence="1 2" key="1">
    <citation type="submission" date="2019-08" db="EMBL/GenBank/DDBJ databases">
        <title>Seonamhaeicola sediminis sp. nov., isolated from marine sediment.</title>
        <authorList>
            <person name="Cao W.R."/>
        </authorList>
    </citation>
    <scope>NUCLEOTIDE SEQUENCE [LARGE SCALE GENOMIC DNA]</scope>
    <source>
        <strain evidence="1 2">B011</strain>
    </source>
</reference>
<evidence type="ECO:0000313" key="1">
    <source>
        <dbReference type="EMBL" id="TYA72019.1"/>
    </source>
</evidence>
<dbReference type="Gene3D" id="2.170.120.30">
    <property type="match status" value="1"/>
</dbReference>
<sequence length="318" mass="36615">MGKITSKIGASLKNKRVNVFFLFLLFSFVILIFSKLSKDYTNTLAFQIEKLNVPEEQVILNDSTTIDITLKTHGFRWFNYYFNTPKISVDFTKDVSKKDKMYIWSQSKDYLKNTQFDKEVQILNVSPDTLLFRYDSNMVKKVPVTLDADIKFSAGYNVFGAMKLEPDSVTVIGPHVLVKEIKEIETEKLSLEEIRTDIEEPISIILPENSIDLKFSAKTIMVKAEVKKFTEGTLKVPVEVINIPKNINLKYFPKEVNVAYFVSLDNFNTVNAEDFKVICNYKNVTGNQTFLVPELVKYPDKVKSAKINHQQIEFIIIK</sequence>
<keyword evidence="2" id="KW-1185">Reference proteome</keyword>
<comment type="caution">
    <text evidence="1">The sequence shown here is derived from an EMBL/GenBank/DDBJ whole genome shotgun (WGS) entry which is preliminary data.</text>
</comment>
<dbReference type="InterPro" id="IPR012505">
    <property type="entry name" value="YbbR"/>
</dbReference>
<evidence type="ECO:0000313" key="2">
    <source>
        <dbReference type="Proteomes" id="UP000323930"/>
    </source>
</evidence>